<evidence type="ECO:0000259" key="9">
    <source>
        <dbReference type="Pfam" id="PF17763"/>
    </source>
</evidence>
<evidence type="ECO:0000313" key="10">
    <source>
        <dbReference type="EMBL" id="RKO82831.1"/>
    </source>
</evidence>
<gene>
    <name evidence="10" type="ORF">BDK51DRAFT_23861</name>
</gene>
<dbReference type="InterPro" id="IPR037152">
    <property type="entry name" value="L-asparaginase_N_sf"/>
</dbReference>
<dbReference type="OrthoDB" id="542841at2759"/>
<keyword evidence="4" id="KW-0040">ANK repeat</keyword>
<dbReference type="SUPFAM" id="SSF53774">
    <property type="entry name" value="Glutaminase/Asparaginase"/>
    <property type="match status" value="1"/>
</dbReference>
<dbReference type="InterPro" id="IPR036152">
    <property type="entry name" value="Asp/glu_Ase-like_sf"/>
</dbReference>
<dbReference type="InterPro" id="IPR027475">
    <property type="entry name" value="Asparaginase/glutaminase_AS2"/>
</dbReference>
<feature type="domain" description="Asparaginase/glutaminase C-terminal" evidence="9">
    <location>
        <begin position="283"/>
        <end position="375"/>
    </location>
</feature>
<evidence type="ECO:0000256" key="3">
    <source>
        <dbReference type="ARBA" id="ARBA00022801"/>
    </source>
</evidence>
<evidence type="ECO:0000256" key="6">
    <source>
        <dbReference type="PROSITE-ProRule" id="PRU10099"/>
    </source>
</evidence>
<organism evidence="10 11">
    <name type="scientific">Blyttiomyces helicus</name>
    <dbReference type="NCBI Taxonomy" id="388810"/>
    <lineage>
        <taxon>Eukaryota</taxon>
        <taxon>Fungi</taxon>
        <taxon>Fungi incertae sedis</taxon>
        <taxon>Chytridiomycota</taxon>
        <taxon>Chytridiomycota incertae sedis</taxon>
        <taxon>Chytridiomycetes</taxon>
        <taxon>Chytridiomycetes incertae sedis</taxon>
        <taxon>Blyttiomyces</taxon>
    </lineage>
</organism>
<evidence type="ECO:0000256" key="4">
    <source>
        <dbReference type="ARBA" id="ARBA00023043"/>
    </source>
</evidence>
<dbReference type="PANTHER" id="PTHR11707:SF28">
    <property type="entry name" value="60 KDA LYSOPHOSPHOLIPASE"/>
    <property type="match status" value="1"/>
</dbReference>
<sequence length="377" mass="41181">MSTPSDPPIFVSDAVNTVISDPRVLDSLTSSDLTRILLIYTGGTIGMKNTSEHGYLPVPGYLSQTLSKMTRFHQPDDADRDEPEKLFNAVNVQLASVVVRTRRPALVMPPSLYGRRIRYSILEYEPLLDSANMTMADWVKIATDIEINYRLFDAFIILHGTDTMAFTASALSFMLEDLGKTVILTGSQVPLAEVRNDAVDNLLGALTIAGHFVIPEVGLFFGNKLFRGNRTSKIDAVDFNAFDSPNLRPLVTVGINIDVSWPDVLRPTTIAKFRSHKHMNASVATLRFFPGITEATVRAFLSPPIRGVVIETYGSGNAPNNRPDLLAALKEASDRGLVIVNCTQCKRGLVTDIYATGKALLQVGVVPGSDMTPEVSI</sequence>
<evidence type="ECO:0000313" key="11">
    <source>
        <dbReference type="Proteomes" id="UP000269721"/>
    </source>
</evidence>
<dbReference type="Proteomes" id="UP000269721">
    <property type="component" value="Unassembled WGS sequence"/>
</dbReference>
<dbReference type="SFLD" id="SFLDS00057">
    <property type="entry name" value="Glutaminase/Asparaginase"/>
    <property type="match status" value="1"/>
</dbReference>
<proteinExistence type="inferred from homology"/>
<evidence type="ECO:0000256" key="1">
    <source>
        <dbReference type="ARBA" id="ARBA00012920"/>
    </source>
</evidence>
<dbReference type="InterPro" id="IPR041725">
    <property type="entry name" value="L-asparaginase_I"/>
</dbReference>
<keyword evidence="2" id="KW-0677">Repeat</keyword>
<feature type="domain" description="L-asparaginase N-terminal" evidence="8">
    <location>
        <begin position="35"/>
        <end position="262"/>
    </location>
</feature>
<dbReference type="InterPro" id="IPR027473">
    <property type="entry name" value="L-asparaginase_C"/>
</dbReference>
<dbReference type="Pfam" id="PF00710">
    <property type="entry name" value="Asparaginase"/>
    <property type="match status" value="1"/>
</dbReference>
<dbReference type="CDD" id="cd08963">
    <property type="entry name" value="L-asparaginase_I"/>
    <property type="match status" value="1"/>
</dbReference>
<dbReference type="PRINTS" id="PR00139">
    <property type="entry name" value="ASNGLNASE"/>
</dbReference>
<evidence type="ECO:0000259" key="8">
    <source>
        <dbReference type="Pfam" id="PF00710"/>
    </source>
</evidence>
<dbReference type="PIRSF" id="PIRSF001220">
    <property type="entry name" value="L-ASNase_gatD"/>
    <property type="match status" value="1"/>
</dbReference>
<dbReference type="InterPro" id="IPR040919">
    <property type="entry name" value="Asparaginase_C"/>
</dbReference>
<dbReference type="AlphaFoldDB" id="A0A4P9VTH4"/>
<dbReference type="FunFam" id="3.40.50.40:FF:000001">
    <property type="entry name" value="L-asparaginase 1"/>
    <property type="match status" value="1"/>
</dbReference>
<dbReference type="InterPro" id="IPR020827">
    <property type="entry name" value="Asparaginase/glutaminase_AS1"/>
</dbReference>
<dbReference type="PROSITE" id="PS00144">
    <property type="entry name" value="ASN_GLN_ASE_1"/>
    <property type="match status" value="1"/>
</dbReference>
<evidence type="ECO:0000256" key="5">
    <source>
        <dbReference type="ARBA" id="ARBA00061199"/>
    </source>
</evidence>
<dbReference type="InterPro" id="IPR027474">
    <property type="entry name" value="L-asparaginase_N"/>
</dbReference>
<dbReference type="PANTHER" id="PTHR11707">
    <property type="entry name" value="L-ASPARAGINASE"/>
    <property type="match status" value="1"/>
</dbReference>
<protein>
    <recommendedName>
        <fullName evidence="1">asparaginase</fullName>
        <ecNumber evidence="1">3.5.1.1</ecNumber>
    </recommendedName>
</protein>
<feature type="non-terminal residue" evidence="10">
    <location>
        <position position="377"/>
    </location>
</feature>
<dbReference type="PIRSF" id="PIRSF500176">
    <property type="entry name" value="L_ASNase"/>
    <property type="match status" value="1"/>
</dbReference>
<dbReference type="PROSITE" id="PS00917">
    <property type="entry name" value="ASN_GLN_ASE_2"/>
    <property type="match status" value="1"/>
</dbReference>
<keyword evidence="11" id="KW-1185">Reference proteome</keyword>
<dbReference type="InterPro" id="IPR006034">
    <property type="entry name" value="Asparaginase/glutaminase-like"/>
</dbReference>
<evidence type="ECO:0000256" key="2">
    <source>
        <dbReference type="ARBA" id="ARBA00022737"/>
    </source>
</evidence>
<dbReference type="EMBL" id="ML002031">
    <property type="protein sequence ID" value="RKO82831.1"/>
    <property type="molecule type" value="Genomic_DNA"/>
</dbReference>
<dbReference type="Gene3D" id="3.40.50.1170">
    <property type="entry name" value="L-asparaginase, N-terminal domain"/>
    <property type="match status" value="1"/>
</dbReference>
<dbReference type="PROSITE" id="PS51732">
    <property type="entry name" value="ASN_GLN_ASE_3"/>
    <property type="match status" value="1"/>
</dbReference>
<comment type="similarity">
    <text evidence="5">In the N-terminal section; belongs to the asparaginase 1 family.</text>
</comment>
<dbReference type="Gene3D" id="3.40.50.40">
    <property type="match status" value="1"/>
</dbReference>
<dbReference type="EC" id="3.5.1.1" evidence="1"/>
<evidence type="ECO:0000256" key="7">
    <source>
        <dbReference type="PROSITE-ProRule" id="PRU10100"/>
    </source>
</evidence>
<accession>A0A4P9VTH4</accession>
<dbReference type="GO" id="GO:0006528">
    <property type="term" value="P:asparagine metabolic process"/>
    <property type="evidence" value="ECO:0007669"/>
    <property type="project" value="UniProtKB-ARBA"/>
</dbReference>
<dbReference type="FunFam" id="3.40.50.1170:FF:000003">
    <property type="entry name" value="60 kDa lysophospholipase"/>
    <property type="match status" value="1"/>
</dbReference>
<keyword evidence="3" id="KW-0378">Hydrolase</keyword>
<feature type="active site" evidence="7">
    <location>
        <position position="161"/>
    </location>
</feature>
<dbReference type="Pfam" id="PF17763">
    <property type="entry name" value="Asparaginase_C"/>
    <property type="match status" value="1"/>
</dbReference>
<name>A0A4P9VTH4_9FUNG</name>
<dbReference type="GO" id="GO:0004067">
    <property type="term" value="F:asparaginase activity"/>
    <property type="evidence" value="ECO:0007669"/>
    <property type="project" value="UniProtKB-UniRule"/>
</dbReference>
<dbReference type="SMART" id="SM00870">
    <property type="entry name" value="Asparaginase"/>
    <property type="match status" value="1"/>
</dbReference>
<reference evidence="11" key="1">
    <citation type="journal article" date="2018" name="Nat. Microbiol.">
        <title>Leveraging single-cell genomics to expand the fungal tree of life.</title>
        <authorList>
            <person name="Ahrendt S.R."/>
            <person name="Quandt C.A."/>
            <person name="Ciobanu D."/>
            <person name="Clum A."/>
            <person name="Salamov A."/>
            <person name="Andreopoulos B."/>
            <person name="Cheng J.F."/>
            <person name="Woyke T."/>
            <person name="Pelin A."/>
            <person name="Henrissat B."/>
            <person name="Reynolds N.K."/>
            <person name="Benny G.L."/>
            <person name="Smith M.E."/>
            <person name="James T.Y."/>
            <person name="Grigoriev I.V."/>
        </authorList>
    </citation>
    <scope>NUCLEOTIDE SEQUENCE [LARGE SCALE GENOMIC DNA]</scope>
</reference>
<feature type="active site" evidence="6">
    <location>
        <position position="44"/>
    </location>
</feature>